<feature type="domain" description="DUF2169" evidence="1">
    <location>
        <begin position="21"/>
        <end position="323"/>
    </location>
</feature>
<dbReference type="EMBL" id="QFPP01000150">
    <property type="protein sequence ID" value="PZQ74062.1"/>
    <property type="molecule type" value="Genomic_DNA"/>
</dbReference>
<dbReference type="AlphaFoldDB" id="A0A2W5Q9D8"/>
<reference evidence="2 3" key="1">
    <citation type="submission" date="2017-08" db="EMBL/GenBank/DDBJ databases">
        <title>Infants hospitalized years apart are colonized by the same room-sourced microbial strains.</title>
        <authorList>
            <person name="Brooks B."/>
            <person name="Olm M.R."/>
            <person name="Firek B.A."/>
            <person name="Baker R."/>
            <person name="Thomas B.C."/>
            <person name="Morowitz M.J."/>
            <person name="Banfield J.F."/>
        </authorList>
    </citation>
    <scope>NUCLEOTIDE SEQUENCE [LARGE SCALE GENOMIC DNA]</scope>
    <source>
        <strain evidence="2">S2_005_003_R2_41</strain>
    </source>
</reference>
<accession>A0A2W5Q9D8</accession>
<evidence type="ECO:0000313" key="3">
    <source>
        <dbReference type="Proteomes" id="UP000249135"/>
    </source>
</evidence>
<gene>
    <name evidence="2" type="ORF">DI563_13245</name>
</gene>
<dbReference type="Proteomes" id="UP000249135">
    <property type="component" value="Unassembled WGS sequence"/>
</dbReference>
<evidence type="ECO:0000259" key="1">
    <source>
        <dbReference type="Pfam" id="PF09937"/>
    </source>
</evidence>
<proteinExistence type="predicted"/>
<protein>
    <submittedName>
        <fullName evidence="2">DUF2169 domain-containing protein</fullName>
    </submittedName>
</protein>
<evidence type="ECO:0000313" key="2">
    <source>
        <dbReference type="EMBL" id="PZQ74062.1"/>
    </source>
</evidence>
<sequence>MQLINATRMVAGYTLGLAPSGHESLVLVVKGTFRIPEPDEPAVHFALHETQLPLVMADTFSGAPGFSAPVQEADFAPHKPHCDILLQGSAHAPGGRPVSRLQAGVRIGGWSKSLAVVGPRHWESGIGGASVTPPGVFLRQPISYDVAFGGVDDRHEDAAEHAAFLPNPVGLGFHRHLRPDWVEGSPLPATEELDTPVRSPDGNYRPMAFGPLGRGWQPRAALAGTYDAHWLDAHFPFLPPDFDPRYHQAAPADQQVPLGHFDAGPTEVVLGNLTPQGLTRFVLPHLVAPVHVFPKRGGREDLTAQLDTIVIEPDAQRFSLTWRVARPLRRDLFEIAQVLVGKKGREWWQQREQLAFPIPVVMVPMDGPDAEAGAAR</sequence>
<comment type="caution">
    <text evidence="2">The sequence shown here is derived from an EMBL/GenBank/DDBJ whole genome shotgun (WGS) entry which is preliminary data.</text>
</comment>
<organism evidence="2 3">
    <name type="scientific">Variovorax paradoxus</name>
    <dbReference type="NCBI Taxonomy" id="34073"/>
    <lineage>
        <taxon>Bacteria</taxon>
        <taxon>Pseudomonadati</taxon>
        <taxon>Pseudomonadota</taxon>
        <taxon>Betaproteobacteria</taxon>
        <taxon>Burkholderiales</taxon>
        <taxon>Comamonadaceae</taxon>
        <taxon>Variovorax</taxon>
    </lineage>
</organism>
<name>A0A2W5Q9D8_VARPD</name>
<dbReference type="Pfam" id="PF09937">
    <property type="entry name" value="DUF2169"/>
    <property type="match status" value="1"/>
</dbReference>
<dbReference type="InterPro" id="IPR018683">
    <property type="entry name" value="DUF2169"/>
</dbReference>